<dbReference type="PANTHER" id="PTHR48081">
    <property type="entry name" value="AB HYDROLASE SUPERFAMILY PROTEIN C4A8.06C"/>
    <property type="match status" value="1"/>
</dbReference>
<dbReference type="EMBL" id="QCXQ01000003">
    <property type="protein sequence ID" value="PWF99798.1"/>
    <property type="molecule type" value="Genomic_DNA"/>
</dbReference>
<comment type="caution">
    <text evidence="3">The sequence shown here is derived from an EMBL/GenBank/DDBJ whole genome shotgun (WGS) entry which is preliminary data.</text>
</comment>
<sequence>MSVRGRLVTYQMRRQHMKQRVKDFVINEGAPLPELAAGSFADNLQVATRNVFGAGITTVSEANPQRKHLIYVHGPNFAAVSLQKHAELVTEVIKQTNVTVSYLDFPMPPVHNCETVLPFIVNAYDYLHVQYPGDRFFLMGDSGGAGLILAMLQKLRATNATMPVGTILLSPWTDFSMSNPDLIVSANDDPFMAYDVLRTIGRQYAGEWSTTDPKVSPFYGTFDHLGAILLDYGTSDLIAPDIERLTAKLITAKQTAVQVHKQQGMWHDYVLWNDLPETKKTIKAISRFVTADGEVN</sequence>
<dbReference type="GO" id="GO:0016787">
    <property type="term" value="F:hydrolase activity"/>
    <property type="evidence" value="ECO:0007669"/>
    <property type="project" value="UniProtKB-KW"/>
</dbReference>
<accession>A0A2V1MXS3</accession>
<dbReference type="InterPro" id="IPR050300">
    <property type="entry name" value="GDXG_lipolytic_enzyme"/>
</dbReference>
<dbReference type="SUPFAM" id="SSF53474">
    <property type="entry name" value="alpha/beta-Hydrolases"/>
    <property type="match status" value="1"/>
</dbReference>
<protein>
    <submittedName>
        <fullName evidence="3">Alpha/beta hydrolase</fullName>
    </submittedName>
</protein>
<dbReference type="InterPro" id="IPR029058">
    <property type="entry name" value="AB_hydrolase_fold"/>
</dbReference>
<dbReference type="Pfam" id="PF07859">
    <property type="entry name" value="Abhydrolase_3"/>
    <property type="match status" value="1"/>
</dbReference>
<keyword evidence="4" id="KW-1185">Reference proteome</keyword>
<proteinExistence type="predicted"/>
<dbReference type="Gene3D" id="3.40.50.1820">
    <property type="entry name" value="alpha/beta hydrolase"/>
    <property type="match status" value="1"/>
</dbReference>
<name>A0A2V1MXS3_9LACO</name>
<reference evidence="3 4" key="1">
    <citation type="journal article" date="2018" name="Int. J. Syst. Evol. Microbiol.">
        <title>Lactobacillus bambusae sp. nov., isolated from a traditional fermented Ma-bamboo shoots of Taiwan.</title>
        <authorList>
            <person name="Wang L.-T."/>
        </authorList>
    </citation>
    <scope>NUCLEOTIDE SEQUENCE [LARGE SCALE GENOMIC DNA]</scope>
    <source>
        <strain evidence="3 4">BS-W1</strain>
    </source>
</reference>
<keyword evidence="1 3" id="KW-0378">Hydrolase</keyword>
<gene>
    <name evidence="3" type="ORF">DCM90_06980</name>
</gene>
<feature type="domain" description="Alpha/beta hydrolase fold-3" evidence="2">
    <location>
        <begin position="69"/>
        <end position="270"/>
    </location>
</feature>
<dbReference type="Proteomes" id="UP000245080">
    <property type="component" value="Unassembled WGS sequence"/>
</dbReference>
<evidence type="ECO:0000313" key="4">
    <source>
        <dbReference type="Proteomes" id="UP000245080"/>
    </source>
</evidence>
<organism evidence="3 4">
    <name type="scientific">Levilactobacillus bambusae</name>
    <dbReference type="NCBI Taxonomy" id="2024736"/>
    <lineage>
        <taxon>Bacteria</taxon>
        <taxon>Bacillati</taxon>
        <taxon>Bacillota</taxon>
        <taxon>Bacilli</taxon>
        <taxon>Lactobacillales</taxon>
        <taxon>Lactobacillaceae</taxon>
        <taxon>Levilactobacillus</taxon>
    </lineage>
</organism>
<dbReference type="AlphaFoldDB" id="A0A2V1MXS3"/>
<dbReference type="PANTHER" id="PTHR48081:SF8">
    <property type="entry name" value="ALPHA_BETA HYDROLASE FOLD-3 DOMAIN-CONTAINING PROTEIN-RELATED"/>
    <property type="match status" value="1"/>
</dbReference>
<evidence type="ECO:0000256" key="1">
    <source>
        <dbReference type="ARBA" id="ARBA00022801"/>
    </source>
</evidence>
<dbReference type="RefSeq" id="WP_109250653.1">
    <property type="nucleotide sequence ID" value="NZ_QCXQ01000003.1"/>
</dbReference>
<dbReference type="InterPro" id="IPR013094">
    <property type="entry name" value="AB_hydrolase_3"/>
</dbReference>
<dbReference type="OrthoDB" id="9815425at2"/>
<evidence type="ECO:0000259" key="2">
    <source>
        <dbReference type="Pfam" id="PF07859"/>
    </source>
</evidence>
<evidence type="ECO:0000313" key="3">
    <source>
        <dbReference type="EMBL" id="PWF99798.1"/>
    </source>
</evidence>